<dbReference type="Proteomes" id="UP000886523">
    <property type="component" value="Unassembled WGS sequence"/>
</dbReference>
<protein>
    <submittedName>
        <fullName evidence="1">Uncharacterized protein</fullName>
    </submittedName>
</protein>
<gene>
    <name evidence="1" type="ORF">BS47DRAFT_1392166</name>
</gene>
<reference evidence="1" key="1">
    <citation type="journal article" date="2020" name="Nat. Commun.">
        <title>Large-scale genome sequencing of mycorrhizal fungi provides insights into the early evolution of symbiotic traits.</title>
        <authorList>
            <person name="Miyauchi S."/>
            <person name="Kiss E."/>
            <person name="Kuo A."/>
            <person name="Drula E."/>
            <person name="Kohler A."/>
            <person name="Sanchez-Garcia M."/>
            <person name="Morin E."/>
            <person name="Andreopoulos B."/>
            <person name="Barry K.W."/>
            <person name="Bonito G."/>
            <person name="Buee M."/>
            <person name="Carver A."/>
            <person name="Chen C."/>
            <person name="Cichocki N."/>
            <person name="Clum A."/>
            <person name="Culley D."/>
            <person name="Crous P.W."/>
            <person name="Fauchery L."/>
            <person name="Girlanda M."/>
            <person name="Hayes R.D."/>
            <person name="Keri Z."/>
            <person name="LaButti K."/>
            <person name="Lipzen A."/>
            <person name="Lombard V."/>
            <person name="Magnuson J."/>
            <person name="Maillard F."/>
            <person name="Murat C."/>
            <person name="Nolan M."/>
            <person name="Ohm R.A."/>
            <person name="Pangilinan J."/>
            <person name="Pereira M.F."/>
            <person name="Perotto S."/>
            <person name="Peter M."/>
            <person name="Pfister S."/>
            <person name="Riley R."/>
            <person name="Sitrit Y."/>
            <person name="Stielow J.B."/>
            <person name="Szollosi G."/>
            <person name="Zifcakova L."/>
            <person name="Stursova M."/>
            <person name="Spatafora J.W."/>
            <person name="Tedersoo L."/>
            <person name="Vaario L.M."/>
            <person name="Yamada A."/>
            <person name="Yan M."/>
            <person name="Wang P."/>
            <person name="Xu J."/>
            <person name="Bruns T."/>
            <person name="Baldrian P."/>
            <person name="Vilgalys R."/>
            <person name="Dunand C."/>
            <person name="Henrissat B."/>
            <person name="Grigoriev I.V."/>
            <person name="Hibbett D."/>
            <person name="Nagy L.G."/>
            <person name="Martin F.M."/>
        </authorList>
    </citation>
    <scope>NUCLEOTIDE SEQUENCE</scope>
    <source>
        <strain evidence="1">UP504</strain>
    </source>
</reference>
<evidence type="ECO:0000313" key="1">
    <source>
        <dbReference type="EMBL" id="KAF9514730.1"/>
    </source>
</evidence>
<name>A0A9P6AZI4_9AGAM</name>
<dbReference type="AlphaFoldDB" id="A0A9P6AZI4"/>
<dbReference type="EMBL" id="MU128957">
    <property type="protein sequence ID" value="KAF9514730.1"/>
    <property type="molecule type" value="Genomic_DNA"/>
</dbReference>
<evidence type="ECO:0000313" key="2">
    <source>
        <dbReference type="Proteomes" id="UP000886523"/>
    </source>
</evidence>
<proteinExistence type="predicted"/>
<sequence length="112" mass="12341">MLSQPFFTLTSKKASSTLMHPTILAEPQSISTTKKKAIQHHQAAKPSQCEARKWEGVGSNIRYWPMLSQPFFASMSKKASSTSMCPTVLAEPQSIGMTKKKAIQHHQAAKPS</sequence>
<comment type="caution">
    <text evidence="1">The sequence shown here is derived from an EMBL/GenBank/DDBJ whole genome shotgun (WGS) entry which is preliminary data.</text>
</comment>
<organism evidence="1 2">
    <name type="scientific">Hydnum rufescens UP504</name>
    <dbReference type="NCBI Taxonomy" id="1448309"/>
    <lineage>
        <taxon>Eukaryota</taxon>
        <taxon>Fungi</taxon>
        <taxon>Dikarya</taxon>
        <taxon>Basidiomycota</taxon>
        <taxon>Agaricomycotina</taxon>
        <taxon>Agaricomycetes</taxon>
        <taxon>Cantharellales</taxon>
        <taxon>Hydnaceae</taxon>
        <taxon>Hydnum</taxon>
    </lineage>
</organism>
<keyword evidence="2" id="KW-1185">Reference proteome</keyword>
<accession>A0A9P6AZI4</accession>